<dbReference type="WBParaSite" id="EVEC_0000219101-mRNA-1">
    <property type="protein sequence ID" value="EVEC_0000219101-mRNA-1"/>
    <property type="gene ID" value="EVEC_0000219101"/>
</dbReference>
<reference evidence="2 3" key="2">
    <citation type="submission" date="2018-10" db="EMBL/GenBank/DDBJ databases">
        <authorList>
            <consortium name="Pathogen Informatics"/>
        </authorList>
    </citation>
    <scope>NUCLEOTIDE SEQUENCE [LARGE SCALE GENOMIC DNA]</scope>
</reference>
<proteinExistence type="predicted"/>
<dbReference type="EMBL" id="UXUI01007284">
    <property type="protein sequence ID" value="VDD86756.1"/>
    <property type="molecule type" value="Genomic_DNA"/>
</dbReference>
<sequence>MNESSASDFGGFQRPFEEQRLPPLPRMIQTLRRQFQLLLATYKRGLRLPRDVDEDQKSQLQIDEIRGQRVFLQYMKLYLRDMEHELESREVRVSRQANTPKPEGQEDNFRTSSPSWGYGKNAKPSRRSCGEAEHNPNNKATAEPELAGFALSGISTPAQNQITI</sequence>
<accession>A0A0N4UXD3</accession>
<name>A0A0N4UXD3_ENTVE</name>
<evidence type="ECO:0000313" key="3">
    <source>
        <dbReference type="Proteomes" id="UP000274131"/>
    </source>
</evidence>
<evidence type="ECO:0000313" key="2">
    <source>
        <dbReference type="EMBL" id="VDD86756.1"/>
    </source>
</evidence>
<organism evidence="4">
    <name type="scientific">Enterobius vermicularis</name>
    <name type="common">Human pinworm</name>
    <dbReference type="NCBI Taxonomy" id="51028"/>
    <lineage>
        <taxon>Eukaryota</taxon>
        <taxon>Metazoa</taxon>
        <taxon>Ecdysozoa</taxon>
        <taxon>Nematoda</taxon>
        <taxon>Chromadorea</taxon>
        <taxon>Rhabditida</taxon>
        <taxon>Spirurina</taxon>
        <taxon>Oxyuridomorpha</taxon>
        <taxon>Oxyuroidea</taxon>
        <taxon>Oxyuridae</taxon>
        <taxon>Enterobius</taxon>
    </lineage>
</organism>
<evidence type="ECO:0000313" key="4">
    <source>
        <dbReference type="WBParaSite" id="EVEC_0000219101-mRNA-1"/>
    </source>
</evidence>
<dbReference type="Proteomes" id="UP000274131">
    <property type="component" value="Unassembled WGS sequence"/>
</dbReference>
<feature type="region of interest" description="Disordered" evidence="1">
    <location>
        <begin position="1"/>
        <end position="20"/>
    </location>
</feature>
<protein>
    <submittedName>
        <fullName evidence="4">KIX_2 domain-containing protein</fullName>
    </submittedName>
</protein>
<reference evidence="4" key="1">
    <citation type="submission" date="2017-02" db="UniProtKB">
        <authorList>
            <consortium name="WormBaseParasite"/>
        </authorList>
    </citation>
    <scope>IDENTIFICATION</scope>
</reference>
<feature type="region of interest" description="Disordered" evidence="1">
    <location>
        <begin position="88"/>
        <end position="144"/>
    </location>
</feature>
<keyword evidence="3" id="KW-1185">Reference proteome</keyword>
<dbReference type="AlphaFoldDB" id="A0A0N4UXD3"/>
<gene>
    <name evidence="2" type="ORF">EVEC_LOCUS1899</name>
</gene>
<evidence type="ECO:0000256" key="1">
    <source>
        <dbReference type="SAM" id="MobiDB-lite"/>
    </source>
</evidence>